<feature type="binding site" evidence="9">
    <location>
        <begin position="348"/>
        <end position="350"/>
    </location>
    <ligand>
        <name>FAD</name>
        <dbReference type="ChEBI" id="CHEBI:57692"/>
    </ligand>
</feature>
<evidence type="ECO:0000256" key="1">
    <source>
        <dbReference type="ARBA" id="ARBA00001974"/>
    </source>
</evidence>
<keyword evidence="6 10" id="KW-0521">NADP</keyword>
<dbReference type="SUPFAM" id="SSF51971">
    <property type="entry name" value="Nucleotide-binding domain"/>
    <property type="match status" value="1"/>
</dbReference>
<dbReference type="PRINTS" id="PR00419">
    <property type="entry name" value="ADXRDTASE"/>
</dbReference>
<dbReference type="InterPro" id="IPR023753">
    <property type="entry name" value="FAD/NAD-binding_dom"/>
</dbReference>
<dbReference type="PIRSF" id="PIRSF000362">
    <property type="entry name" value="FNR"/>
    <property type="match status" value="1"/>
</dbReference>
<reference evidence="13" key="2">
    <citation type="submission" date="2020-09" db="EMBL/GenBank/DDBJ databases">
        <authorList>
            <person name="Sun Q."/>
            <person name="Ohkuma M."/>
        </authorList>
    </citation>
    <scope>NUCLEOTIDE SEQUENCE</scope>
    <source>
        <strain evidence="13">JCM 3313</strain>
    </source>
</reference>
<evidence type="ECO:0000256" key="6">
    <source>
        <dbReference type="ARBA" id="ARBA00022857"/>
    </source>
</evidence>
<keyword evidence="11" id="KW-0732">Signal</keyword>
<dbReference type="Proteomes" id="UP000639606">
    <property type="component" value="Unassembled WGS sequence"/>
</dbReference>
<evidence type="ECO:0000256" key="5">
    <source>
        <dbReference type="ARBA" id="ARBA00022827"/>
    </source>
</evidence>
<feature type="binding site" evidence="10">
    <location>
        <begin position="193"/>
        <end position="194"/>
    </location>
    <ligand>
        <name>NADP(+)</name>
        <dbReference type="ChEBI" id="CHEBI:58349"/>
    </ligand>
</feature>
<name>A0A918APD4_9PSEU</name>
<comment type="cofactor">
    <cofactor evidence="1 9">
        <name>FAD</name>
        <dbReference type="ChEBI" id="CHEBI:57692"/>
    </cofactor>
</comment>
<dbReference type="PANTHER" id="PTHR48467:SF1">
    <property type="entry name" value="GLUTAMATE SYNTHASE 1 [NADH], CHLOROPLASTIC-LIKE"/>
    <property type="match status" value="1"/>
</dbReference>
<feature type="binding site" evidence="10">
    <location>
        <position position="205"/>
    </location>
    <ligand>
        <name>NADP(+)</name>
        <dbReference type="ChEBI" id="CHEBI:58349"/>
    </ligand>
</feature>
<dbReference type="Gene3D" id="3.40.50.720">
    <property type="entry name" value="NAD(P)-binding Rossmann-like Domain"/>
    <property type="match status" value="1"/>
</dbReference>
<evidence type="ECO:0000256" key="11">
    <source>
        <dbReference type="SAM" id="SignalP"/>
    </source>
</evidence>
<evidence type="ECO:0000256" key="3">
    <source>
        <dbReference type="ARBA" id="ARBA00013223"/>
    </source>
</evidence>
<dbReference type="Gene3D" id="3.50.50.60">
    <property type="entry name" value="FAD/NAD(P)-binding domain"/>
    <property type="match status" value="1"/>
</dbReference>
<keyword evidence="14" id="KW-1185">Reference proteome</keyword>
<gene>
    <name evidence="13" type="primary">fpr</name>
    <name evidence="13" type="ORF">GCM10010185_43780</name>
</gene>
<dbReference type="InterPro" id="IPR055275">
    <property type="entry name" value="Ferredox_Rdtase"/>
</dbReference>
<feature type="binding site" evidence="9">
    <location>
        <position position="78"/>
    </location>
    <ligand>
        <name>FAD</name>
        <dbReference type="ChEBI" id="CHEBI:57692"/>
    </ligand>
</feature>
<dbReference type="PANTHER" id="PTHR48467">
    <property type="entry name" value="GLUTAMATE SYNTHASE 1 [NADH], CHLOROPLASTIC-LIKE"/>
    <property type="match status" value="1"/>
</dbReference>
<comment type="similarity">
    <text evidence="2">Belongs to the ferredoxin--NADP reductase type 1 family.</text>
</comment>
<dbReference type="InterPro" id="IPR036188">
    <property type="entry name" value="FAD/NAD-bd_sf"/>
</dbReference>
<evidence type="ECO:0000256" key="7">
    <source>
        <dbReference type="ARBA" id="ARBA00023002"/>
    </source>
</evidence>
<evidence type="ECO:0000259" key="12">
    <source>
        <dbReference type="Pfam" id="PF07992"/>
    </source>
</evidence>
<organism evidence="13 14">
    <name type="scientific">Saccharothrix coeruleofusca</name>
    <dbReference type="NCBI Taxonomy" id="33919"/>
    <lineage>
        <taxon>Bacteria</taxon>
        <taxon>Bacillati</taxon>
        <taxon>Actinomycetota</taxon>
        <taxon>Actinomycetes</taxon>
        <taxon>Pseudonocardiales</taxon>
        <taxon>Pseudonocardiaceae</taxon>
        <taxon>Saccharothrix</taxon>
    </lineage>
</organism>
<keyword evidence="5 9" id="KW-0274">FAD</keyword>
<evidence type="ECO:0000313" key="13">
    <source>
        <dbReference type="EMBL" id="GGP66362.1"/>
    </source>
</evidence>
<dbReference type="InterPro" id="IPR021163">
    <property type="entry name" value="Ferredox_Rdtase_adrenod"/>
</dbReference>
<feature type="binding site" evidence="9">
    <location>
        <position position="15"/>
    </location>
    <ligand>
        <name>FAD</name>
        <dbReference type="ChEBI" id="CHEBI:57692"/>
    </ligand>
</feature>
<dbReference type="RefSeq" id="WP_229795973.1">
    <property type="nucleotide sequence ID" value="NZ_BMRG01000009.1"/>
</dbReference>
<feature type="binding site" evidence="9">
    <location>
        <position position="341"/>
    </location>
    <ligand>
        <name>FAD</name>
        <dbReference type="ChEBI" id="CHEBI:57692"/>
    </ligand>
</feature>
<dbReference type="EMBL" id="BMRG01000009">
    <property type="protein sequence ID" value="GGP66362.1"/>
    <property type="molecule type" value="Genomic_DNA"/>
</dbReference>
<evidence type="ECO:0000256" key="9">
    <source>
        <dbReference type="PIRSR" id="PIRSR000362-1"/>
    </source>
</evidence>
<evidence type="ECO:0000256" key="8">
    <source>
        <dbReference type="ARBA" id="ARBA00047776"/>
    </source>
</evidence>
<feature type="chain" id="PRO_5038512493" description="ferredoxin--NADP(+) reductase" evidence="11">
    <location>
        <begin position="20"/>
        <end position="438"/>
    </location>
</feature>
<keyword evidence="4" id="KW-0285">Flavoprotein</keyword>
<comment type="catalytic activity">
    <reaction evidence="8">
        <text>2 reduced [2Fe-2S]-[ferredoxin] + NADP(+) + H(+) = 2 oxidized [2Fe-2S]-[ferredoxin] + NADPH</text>
        <dbReference type="Rhea" id="RHEA:20125"/>
        <dbReference type="Rhea" id="RHEA-COMP:10000"/>
        <dbReference type="Rhea" id="RHEA-COMP:10001"/>
        <dbReference type="ChEBI" id="CHEBI:15378"/>
        <dbReference type="ChEBI" id="CHEBI:33737"/>
        <dbReference type="ChEBI" id="CHEBI:33738"/>
        <dbReference type="ChEBI" id="CHEBI:57783"/>
        <dbReference type="ChEBI" id="CHEBI:58349"/>
        <dbReference type="EC" id="1.18.1.2"/>
    </reaction>
</comment>
<dbReference type="EC" id="1.18.1.2" evidence="3"/>
<feature type="binding site" evidence="10">
    <location>
        <position position="348"/>
    </location>
    <ligand>
        <name>NADP(+)</name>
        <dbReference type="ChEBI" id="CHEBI:58349"/>
    </ligand>
</feature>
<reference evidence="13" key="1">
    <citation type="journal article" date="2014" name="Int. J. Syst. Evol. Microbiol.">
        <title>Complete genome sequence of Corynebacterium casei LMG S-19264T (=DSM 44701T), isolated from a smear-ripened cheese.</title>
        <authorList>
            <consortium name="US DOE Joint Genome Institute (JGI-PGF)"/>
            <person name="Walter F."/>
            <person name="Albersmeier A."/>
            <person name="Kalinowski J."/>
            <person name="Ruckert C."/>
        </authorList>
    </citation>
    <scope>NUCLEOTIDE SEQUENCE</scope>
    <source>
        <strain evidence="13">JCM 3313</strain>
    </source>
</reference>
<proteinExistence type="inferred from homology"/>
<feature type="signal peptide" evidence="11">
    <location>
        <begin position="1"/>
        <end position="19"/>
    </location>
</feature>
<dbReference type="Pfam" id="PF07992">
    <property type="entry name" value="Pyr_redox_2"/>
    <property type="match status" value="1"/>
</dbReference>
<accession>A0A918APD4</accession>
<evidence type="ECO:0000313" key="14">
    <source>
        <dbReference type="Proteomes" id="UP000639606"/>
    </source>
</evidence>
<comment type="caution">
    <text evidence="13">The sequence shown here is derived from an EMBL/GenBank/DDBJ whole genome shotgun (WGS) entry which is preliminary data.</text>
</comment>
<dbReference type="GO" id="GO:0004324">
    <property type="term" value="F:ferredoxin-NADP+ reductase activity"/>
    <property type="evidence" value="ECO:0007669"/>
    <property type="project" value="UniProtKB-EC"/>
</dbReference>
<dbReference type="AlphaFoldDB" id="A0A918APD4"/>
<sequence length="438" mass="45748">MTGAARVLVVGAGPAGLYAATALAAAEVEVDVAERLPTPFGLVRYGVAPDHPKIKSVAGVLSRPFSSPGVRFLGNVEVGVDLTPADLARHYDAVVYATGAPVGRMAGIEGEDLPGSAPAGDFVSWYSGHPDAPDLSPLLASRRVAVIGAGNVALDVVRLLVKDPASLAGTDLPDHVLAALRASAVTDVHLVARRGPAQVRFTPAELRELGELPGVDVLVAAEDVAGALAEAADGSRADRANVDILCEWARRAPGGRDRRVWLRFRRRPVRLLGPDRVSGLVVRGEREELLPVQGVLHAVGYGAVPLPGLPFDRDSGTVPHVAGRVVDPERGVLPGVYVAGWLKRGATGVIGTNKADAGETAASLLADLPGLRRAPDRDPGSVTALLSRRGVPVVTWEGWRRIEREEERLGARQGRAVAKLADLPAMLALATRPGGPRG</sequence>
<feature type="binding site" evidence="9">
    <location>
        <position position="34"/>
    </location>
    <ligand>
        <name>FAD</name>
        <dbReference type="ChEBI" id="CHEBI:57692"/>
    </ligand>
</feature>
<evidence type="ECO:0000256" key="2">
    <source>
        <dbReference type="ARBA" id="ARBA00008312"/>
    </source>
</evidence>
<feature type="binding site" evidence="9">
    <location>
        <position position="42"/>
    </location>
    <ligand>
        <name>FAD</name>
        <dbReference type="ChEBI" id="CHEBI:57692"/>
    </ligand>
</feature>
<keyword evidence="7" id="KW-0560">Oxidoreductase</keyword>
<evidence type="ECO:0000256" key="4">
    <source>
        <dbReference type="ARBA" id="ARBA00022630"/>
    </source>
</evidence>
<protein>
    <recommendedName>
        <fullName evidence="3">ferredoxin--NADP(+) reductase</fullName>
        <ecNumber evidence="3">1.18.1.2</ecNumber>
    </recommendedName>
</protein>
<evidence type="ECO:0000256" key="10">
    <source>
        <dbReference type="PIRSR" id="PIRSR000362-2"/>
    </source>
</evidence>
<feature type="domain" description="FAD/NAD(P)-binding" evidence="12">
    <location>
        <begin position="6"/>
        <end position="160"/>
    </location>
</feature>